<reference evidence="8 9" key="1">
    <citation type="submission" date="2020-05" db="EMBL/GenBank/DDBJ databases">
        <authorList>
            <person name="Niu N."/>
        </authorList>
    </citation>
    <scope>NUCLEOTIDE SEQUENCE [LARGE SCALE GENOMIC DNA]</scope>
    <source>
        <strain evidence="8 9">LMG10982</strain>
    </source>
</reference>
<protein>
    <recommendedName>
        <fullName evidence="4 6">dTDP-4-dehydrorhamnose reductase</fullName>
        <ecNumber evidence="3 6">1.1.1.133</ecNumber>
    </recommendedName>
</protein>
<dbReference type="PANTHER" id="PTHR10491">
    <property type="entry name" value="DTDP-4-DEHYDRORHAMNOSE REDUCTASE"/>
    <property type="match status" value="1"/>
</dbReference>
<comment type="similarity">
    <text evidence="2 6">Belongs to the dTDP-4-dehydrorhamnose reductase family.</text>
</comment>
<sequence length="290" mass="32495">MIRVLLTGAGGQVGRCFQDRVPPQWEVLALTSAELDITHQEDVRRQVFNFQPDVIVNAAAYTNVEQAEKNPVQAFAVNADGVHYLALVAEQVGARLFHLSTDYVFDGNKRTPYQETDTPNPLNVYGHSKLVGEQMALAYCKKAVVLRTSWVFSEYGQNFVKTMLRLGREQNTIHVVDNQWGCPTYAGDVADIIIQLIQQDKILNGLYHYCGNQIMTWYEFAQRIFTTGASIKTPHIIPISSNQYSTIAARPQYSVLSMDLLANYWGSMVPDSTILSLRKVVSLQSGVDIT</sequence>
<evidence type="ECO:0000256" key="1">
    <source>
        <dbReference type="ARBA" id="ARBA00004781"/>
    </source>
</evidence>
<comment type="function">
    <text evidence="6">Catalyzes the reduction of dTDP-6-deoxy-L-lyxo-4-hexulose to yield dTDP-L-rhamnose.</text>
</comment>
<dbReference type="Gene3D" id="3.40.50.720">
    <property type="entry name" value="NAD(P)-binding Rossmann-like Domain"/>
    <property type="match status" value="1"/>
</dbReference>
<organism evidence="8 9">
    <name type="scientific">Pelistega europaea</name>
    <dbReference type="NCBI Taxonomy" id="106147"/>
    <lineage>
        <taxon>Bacteria</taxon>
        <taxon>Pseudomonadati</taxon>
        <taxon>Pseudomonadota</taxon>
        <taxon>Betaproteobacteria</taxon>
        <taxon>Burkholderiales</taxon>
        <taxon>Alcaligenaceae</taxon>
        <taxon>Pelistega</taxon>
    </lineage>
</organism>
<dbReference type="EC" id="1.1.1.133" evidence="3 6"/>
<evidence type="ECO:0000256" key="2">
    <source>
        <dbReference type="ARBA" id="ARBA00010944"/>
    </source>
</evidence>
<gene>
    <name evidence="8" type="primary">rfbD</name>
    <name evidence="8" type="ORF">HKX40_07190</name>
</gene>
<dbReference type="InterPro" id="IPR029903">
    <property type="entry name" value="RmlD-like-bd"/>
</dbReference>
<comment type="catalytic activity">
    <reaction evidence="5 6">
        <text>dTDP-beta-L-rhamnose + NADP(+) = dTDP-4-dehydro-beta-L-rhamnose + NADPH + H(+)</text>
        <dbReference type="Rhea" id="RHEA:21796"/>
        <dbReference type="ChEBI" id="CHEBI:15378"/>
        <dbReference type="ChEBI" id="CHEBI:57510"/>
        <dbReference type="ChEBI" id="CHEBI:57783"/>
        <dbReference type="ChEBI" id="CHEBI:58349"/>
        <dbReference type="ChEBI" id="CHEBI:62830"/>
        <dbReference type="EC" id="1.1.1.133"/>
    </reaction>
</comment>
<keyword evidence="9" id="KW-1185">Reference proteome</keyword>
<dbReference type="GO" id="GO:0008831">
    <property type="term" value="F:dTDP-4-dehydrorhamnose reductase activity"/>
    <property type="evidence" value="ECO:0007669"/>
    <property type="project" value="UniProtKB-EC"/>
</dbReference>
<proteinExistence type="inferred from homology"/>
<evidence type="ECO:0000313" key="9">
    <source>
        <dbReference type="Proteomes" id="UP000541421"/>
    </source>
</evidence>
<dbReference type="GO" id="GO:0019305">
    <property type="term" value="P:dTDP-rhamnose biosynthetic process"/>
    <property type="evidence" value="ECO:0007669"/>
    <property type="project" value="UniProtKB-UniPathway"/>
</dbReference>
<dbReference type="Pfam" id="PF04321">
    <property type="entry name" value="RmlD_sub_bind"/>
    <property type="match status" value="1"/>
</dbReference>
<evidence type="ECO:0000256" key="6">
    <source>
        <dbReference type="RuleBase" id="RU364082"/>
    </source>
</evidence>
<evidence type="ECO:0000259" key="7">
    <source>
        <dbReference type="Pfam" id="PF04321"/>
    </source>
</evidence>
<evidence type="ECO:0000313" key="8">
    <source>
        <dbReference type="EMBL" id="NOL49918.1"/>
    </source>
</evidence>
<dbReference type="EMBL" id="JABGBO010000007">
    <property type="protein sequence ID" value="NOL49918.1"/>
    <property type="molecule type" value="Genomic_DNA"/>
</dbReference>
<dbReference type="SUPFAM" id="SSF51735">
    <property type="entry name" value="NAD(P)-binding Rossmann-fold domains"/>
    <property type="match status" value="1"/>
</dbReference>
<dbReference type="PANTHER" id="PTHR10491:SF4">
    <property type="entry name" value="METHIONINE ADENOSYLTRANSFERASE 2 SUBUNIT BETA"/>
    <property type="match status" value="1"/>
</dbReference>
<dbReference type="InterPro" id="IPR036291">
    <property type="entry name" value="NAD(P)-bd_dom_sf"/>
</dbReference>
<dbReference type="GO" id="GO:0005829">
    <property type="term" value="C:cytosol"/>
    <property type="evidence" value="ECO:0007669"/>
    <property type="project" value="TreeGrafter"/>
</dbReference>
<accession>A0A7Y4P5L1</accession>
<keyword evidence="6" id="KW-0521">NADP</keyword>
<keyword evidence="6 8" id="KW-0560">Oxidoreductase</keyword>
<dbReference type="UniPathway" id="UPA00124"/>
<dbReference type="InterPro" id="IPR005913">
    <property type="entry name" value="dTDP_dehydrorham_reduct"/>
</dbReference>
<evidence type="ECO:0000256" key="5">
    <source>
        <dbReference type="ARBA" id="ARBA00048200"/>
    </source>
</evidence>
<dbReference type="FunFam" id="3.40.50.720:FF:000159">
    <property type="entry name" value="dTDP-4-dehydrorhamnose reductase"/>
    <property type="match status" value="1"/>
</dbReference>
<dbReference type="Proteomes" id="UP000541421">
    <property type="component" value="Unassembled WGS sequence"/>
</dbReference>
<dbReference type="AlphaFoldDB" id="A0A7Y4P5L1"/>
<evidence type="ECO:0000256" key="4">
    <source>
        <dbReference type="ARBA" id="ARBA00017099"/>
    </source>
</evidence>
<dbReference type="Gene3D" id="3.90.25.10">
    <property type="entry name" value="UDP-galactose 4-epimerase, domain 1"/>
    <property type="match status" value="1"/>
</dbReference>
<name>A0A7Y4P5L1_9BURK</name>
<comment type="cofactor">
    <cofactor evidence="6">
        <name>Mg(2+)</name>
        <dbReference type="ChEBI" id="CHEBI:18420"/>
    </cofactor>
    <text evidence="6">Binds 1 Mg(2+) ion per monomer.</text>
</comment>
<dbReference type="CDD" id="cd05254">
    <property type="entry name" value="dTDP_HR_like_SDR_e"/>
    <property type="match status" value="1"/>
</dbReference>
<feature type="domain" description="RmlD-like substrate binding" evidence="7">
    <location>
        <begin position="3"/>
        <end position="264"/>
    </location>
</feature>
<dbReference type="NCBIfam" id="TIGR01214">
    <property type="entry name" value="rmlD"/>
    <property type="match status" value="1"/>
</dbReference>
<evidence type="ECO:0000256" key="3">
    <source>
        <dbReference type="ARBA" id="ARBA00012929"/>
    </source>
</evidence>
<comment type="caution">
    <text evidence="8">The sequence shown here is derived from an EMBL/GenBank/DDBJ whole genome shotgun (WGS) entry which is preliminary data.</text>
</comment>
<comment type="pathway">
    <text evidence="1 6">Carbohydrate biosynthesis; dTDP-L-rhamnose biosynthesis.</text>
</comment>
<dbReference type="RefSeq" id="WP_171588902.1">
    <property type="nucleotide sequence ID" value="NZ_JABGBO010000007.1"/>
</dbReference>